<reference evidence="1 2" key="1">
    <citation type="journal article" date="2020" name="Cell">
        <title>Large-Scale Comparative Analyses of Tick Genomes Elucidate Their Genetic Diversity and Vector Capacities.</title>
        <authorList>
            <consortium name="Tick Genome and Microbiome Consortium (TIGMIC)"/>
            <person name="Jia N."/>
            <person name="Wang J."/>
            <person name="Shi W."/>
            <person name="Du L."/>
            <person name="Sun Y."/>
            <person name="Zhan W."/>
            <person name="Jiang J.F."/>
            <person name="Wang Q."/>
            <person name="Zhang B."/>
            <person name="Ji P."/>
            <person name="Bell-Sakyi L."/>
            <person name="Cui X.M."/>
            <person name="Yuan T.T."/>
            <person name="Jiang B.G."/>
            <person name="Yang W.F."/>
            <person name="Lam T.T."/>
            <person name="Chang Q.C."/>
            <person name="Ding S.J."/>
            <person name="Wang X.J."/>
            <person name="Zhu J.G."/>
            <person name="Ruan X.D."/>
            <person name="Zhao L."/>
            <person name="Wei J.T."/>
            <person name="Ye R.Z."/>
            <person name="Que T.C."/>
            <person name="Du C.H."/>
            <person name="Zhou Y.H."/>
            <person name="Cheng J.X."/>
            <person name="Dai P.F."/>
            <person name="Guo W.B."/>
            <person name="Han X.H."/>
            <person name="Huang E.J."/>
            <person name="Li L.F."/>
            <person name="Wei W."/>
            <person name="Gao Y.C."/>
            <person name="Liu J.Z."/>
            <person name="Shao H.Z."/>
            <person name="Wang X."/>
            <person name="Wang C.C."/>
            <person name="Yang T.C."/>
            <person name="Huo Q.B."/>
            <person name="Li W."/>
            <person name="Chen H.Y."/>
            <person name="Chen S.E."/>
            <person name="Zhou L.G."/>
            <person name="Ni X.B."/>
            <person name="Tian J.H."/>
            <person name="Sheng Y."/>
            <person name="Liu T."/>
            <person name="Pan Y.S."/>
            <person name="Xia L.Y."/>
            <person name="Li J."/>
            <person name="Zhao F."/>
            <person name="Cao W.C."/>
        </authorList>
    </citation>
    <scope>NUCLEOTIDE SEQUENCE [LARGE SCALE GENOMIC DNA]</scope>
    <source>
        <strain evidence="1">Iper-2018</strain>
    </source>
</reference>
<evidence type="ECO:0000313" key="2">
    <source>
        <dbReference type="Proteomes" id="UP000805193"/>
    </source>
</evidence>
<dbReference type="Proteomes" id="UP000805193">
    <property type="component" value="Unassembled WGS sequence"/>
</dbReference>
<sequence length="97" mass="10412">MLILDANAAGSQTARVRRKRFLDPKSSRAGVIRGVPIPVVIATSRPARISPRSSLTAFPSLETFLQQDYSTRQSDGGVPGGTGHERVHSTRALETAL</sequence>
<protein>
    <submittedName>
        <fullName evidence="1">Uncharacterized protein</fullName>
    </submittedName>
</protein>
<dbReference type="EMBL" id="JABSTQ010009115">
    <property type="protein sequence ID" value="KAG0432798.1"/>
    <property type="molecule type" value="Genomic_DNA"/>
</dbReference>
<proteinExistence type="predicted"/>
<comment type="caution">
    <text evidence="1">The sequence shown here is derived from an EMBL/GenBank/DDBJ whole genome shotgun (WGS) entry which is preliminary data.</text>
</comment>
<gene>
    <name evidence="1" type="ORF">HPB47_020502</name>
</gene>
<organism evidence="1 2">
    <name type="scientific">Ixodes persulcatus</name>
    <name type="common">Taiga tick</name>
    <dbReference type="NCBI Taxonomy" id="34615"/>
    <lineage>
        <taxon>Eukaryota</taxon>
        <taxon>Metazoa</taxon>
        <taxon>Ecdysozoa</taxon>
        <taxon>Arthropoda</taxon>
        <taxon>Chelicerata</taxon>
        <taxon>Arachnida</taxon>
        <taxon>Acari</taxon>
        <taxon>Parasitiformes</taxon>
        <taxon>Ixodida</taxon>
        <taxon>Ixodoidea</taxon>
        <taxon>Ixodidae</taxon>
        <taxon>Ixodinae</taxon>
        <taxon>Ixodes</taxon>
    </lineage>
</organism>
<evidence type="ECO:0000313" key="1">
    <source>
        <dbReference type="EMBL" id="KAG0432798.1"/>
    </source>
</evidence>
<accession>A0AC60QFH8</accession>
<keyword evidence="2" id="KW-1185">Reference proteome</keyword>
<name>A0AC60QFH8_IXOPE</name>